<name>A0A1R4GBI3_9MICO</name>
<dbReference type="EMBL" id="FUHU01000043">
    <property type="protein sequence ID" value="SJM65498.1"/>
    <property type="molecule type" value="Genomic_DNA"/>
</dbReference>
<organism evidence="1 2">
    <name type="scientific">Agrococcus casei LMG 22410</name>
    <dbReference type="NCBI Taxonomy" id="1255656"/>
    <lineage>
        <taxon>Bacteria</taxon>
        <taxon>Bacillati</taxon>
        <taxon>Actinomycetota</taxon>
        <taxon>Actinomycetes</taxon>
        <taxon>Micrococcales</taxon>
        <taxon>Microbacteriaceae</taxon>
        <taxon>Agrococcus</taxon>
    </lineage>
</organism>
<dbReference type="Proteomes" id="UP000195787">
    <property type="component" value="Unassembled WGS sequence"/>
</dbReference>
<dbReference type="RefSeq" id="WP_086992510.1">
    <property type="nucleotide sequence ID" value="NZ_FUHU01000043.1"/>
</dbReference>
<gene>
    <name evidence="1" type="ORF">CZ674_10530</name>
</gene>
<keyword evidence="2" id="KW-1185">Reference proteome</keyword>
<dbReference type="OrthoDB" id="5019938at2"/>
<dbReference type="AlphaFoldDB" id="A0A1R4GBI3"/>
<protein>
    <submittedName>
        <fullName evidence="1">Uncharacterized protein</fullName>
    </submittedName>
</protein>
<evidence type="ECO:0000313" key="1">
    <source>
        <dbReference type="EMBL" id="SJM65498.1"/>
    </source>
</evidence>
<accession>A0A1R4GBI3</accession>
<evidence type="ECO:0000313" key="2">
    <source>
        <dbReference type="Proteomes" id="UP000195787"/>
    </source>
</evidence>
<proteinExistence type="predicted"/>
<dbReference type="GeneID" id="303173643"/>
<reference evidence="1 2" key="1">
    <citation type="submission" date="2017-02" db="EMBL/GenBank/DDBJ databases">
        <authorList>
            <person name="Peterson S.W."/>
        </authorList>
    </citation>
    <scope>NUCLEOTIDE SEQUENCE [LARGE SCALE GENOMIC DNA]</scope>
    <source>
        <strain evidence="1 2">LMG 22410</strain>
    </source>
</reference>
<sequence>MASEPRSRNARNRAQDALVRFALLAGDHAEDFVVIGGLNPDFLAPNAPTPHMGTTDVDLLFELGFVYDRDEQDFGWLDELIAEAKFSEGEGAGWQWQAVLEGSWVRIDLLCDVDDSPGQTIALPGATRVAAQNLKGPIAALDQPVRRSIAVPESMRETDVAAPEFVTMRFATLGGYIVAKASALSSRSLSKDAYDLVFVLLFSPGGPRAAAEAARQLTLPKHRRQHHEATRAAIAQLDSRVWVERVVDQMLDAGDDSTPEQLREDVQSGVRTFLQAFDQ</sequence>